<dbReference type="SUPFAM" id="SSF52540">
    <property type="entry name" value="P-loop containing nucleoside triphosphate hydrolases"/>
    <property type="match status" value="1"/>
</dbReference>
<feature type="transmembrane region" description="Helical" evidence="7">
    <location>
        <begin position="41"/>
        <end position="62"/>
    </location>
</feature>
<evidence type="ECO:0000256" key="4">
    <source>
        <dbReference type="PIRSR" id="PIRSR601019-1"/>
    </source>
</evidence>
<dbReference type="GO" id="GO:0007188">
    <property type="term" value="P:adenylate cyclase-modulating G protein-coupled receptor signaling pathway"/>
    <property type="evidence" value="ECO:0007669"/>
    <property type="project" value="TreeGrafter"/>
</dbReference>
<feature type="binding site" evidence="5">
    <location>
        <position position="284"/>
    </location>
    <ligand>
        <name>Mg(2+)</name>
        <dbReference type="ChEBI" id="CHEBI:18420"/>
    </ligand>
</feature>
<keyword evidence="3" id="KW-0807">Transducer</keyword>
<dbReference type="GO" id="GO:0005834">
    <property type="term" value="C:heterotrimeric G-protein complex"/>
    <property type="evidence" value="ECO:0007669"/>
    <property type="project" value="TreeGrafter"/>
</dbReference>
<keyword evidence="7" id="KW-0472">Membrane</keyword>
<dbReference type="PRINTS" id="PR00318">
    <property type="entry name" value="GPROTEINA"/>
</dbReference>
<reference evidence="9" key="1">
    <citation type="submission" date="2022-11" db="UniProtKB">
        <authorList>
            <consortium name="WormBaseParasite"/>
        </authorList>
    </citation>
    <scope>IDENTIFICATION</scope>
</reference>
<evidence type="ECO:0000313" key="8">
    <source>
        <dbReference type="Proteomes" id="UP000887574"/>
    </source>
</evidence>
<organism evidence="8 9">
    <name type="scientific">Ditylenchus dipsaci</name>
    <dbReference type="NCBI Taxonomy" id="166011"/>
    <lineage>
        <taxon>Eukaryota</taxon>
        <taxon>Metazoa</taxon>
        <taxon>Ecdysozoa</taxon>
        <taxon>Nematoda</taxon>
        <taxon>Chromadorea</taxon>
        <taxon>Rhabditida</taxon>
        <taxon>Tylenchina</taxon>
        <taxon>Tylenchomorpha</taxon>
        <taxon>Sphaerularioidea</taxon>
        <taxon>Anguinidae</taxon>
        <taxon>Anguininae</taxon>
        <taxon>Ditylenchus</taxon>
    </lineage>
</organism>
<dbReference type="SMART" id="SM00275">
    <property type="entry name" value="G_alpha"/>
    <property type="match status" value="1"/>
</dbReference>
<evidence type="ECO:0000256" key="1">
    <source>
        <dbReference type="ARBA" id="ARBA00022741"/>
    </source>
</evidence>
<keyword evidence="7" id="KW-1133">Transmembrane helix</keyword>
<dbReference type="Gene3D" id="3.40.50.300">
    <property type="entry name" value="P-loop containing nucleotide triphosphate hydrolases"/>
    <property type="match status" value="2"/>
</dbReference>
<feature type="binding site" evidence="5">
    <location>
        <position position="417"/>
    </location>
    <ligand>
        <name>Mg(2+)</name>
        <dbReference type="ChEBI" id="CHEBI:18420"/>
    </ligand>
</feature>
<dbReference type="GO" id="GO:0005737">
    <property type="term" value="C:cytoplasm"/>
    <property type="evidence" value="ECO:0007669"/>
    <property type="project" value="TreeGrafter"/>
</dbReference>
<dbReference type="InterPro" id="IPR011025">
    <property type="entry name" value="GproteinA_insert"/>
</dbReference>
<evidence type="ECO:0000313" key="9">
    <source>
        <dbReference type="WBParaSite" id="jg10811"/>
    </source>
</evidence>
<protein>
    <submittedName>
        <fullName evidence="9">Uncharacterized protein</fullName>
    </submittedName>
</protein>
<dbReference type="GO" id="GO:0005525">
    <property type="term" value="F:GTP binding"/>
    <property type="evidence" value="ECO:0007669"/>
    <property type="project" value="UniProtKB-KW"/>
</dbReference>
<dbReference type="InterPro" id="IPR001019">
    <property type="entry name" value="Gprotein_alpha_su"/>
</dbReference>
<keyword evidence="5" id="KW-0460">Magnesium</keyword>
<dbReference type="AlphaFoldDB" id="A0A915CMZ0"/>
<dbReference type="GO" id="GO:0001664">
    <property type="term" value="F:G protein-coupled receptor binding"/>
    <property type="evidence" value="ECO:0007669"/>
    <property type="project" value="TreeGrafter"/>
</dbReference>
<accession>A0A915CMZ0</accession>
<sequence length="569" mass="65512">MSSFPLNTIQNHEDQDPLASLFVRPPRTRGSRAKELVSNHWKMVLSVLIAIFISVFFAQTVYHFKLLKVFEANANLKLQELESELAEHKEYLADKDYIELESDRKEIGGILWFLTVKRDTDGKKLQLNIGKTESNIFIIPHLTYSIALIGTKDTLSFEGQETLGSKVETLVNPKHVSPWSYFSKPANGFIDAAFNATIEARLSIRKTTFKFVKGKVCKPTVPKTHDTITELAADKDQNAEDNKVEKPADSPSPHLIQNNEPDLIHISQATLRICLLGNCESGKTTVLEQIRKIFKIAPPNSELLLRRAFIYNNAFNSIRKILEFMQKMKLELEKSENLPHLMLLMADERTHGRQFTDAEFTALNELWKDKTIRQLYNRRGEYCLNDSTKYFMDSLPRIHAENFEPTHDDLVMAYIPTVGVQNVIFTSKDKSFQVFDIGGAKVSDRRWATVYEGLDAIIFTLAISVYDQKQDEEDESSETEFHHSLKLLEYVFKEKLSRVPLKNFFPDYKGNSEKEAQKFIKELVHSRCQKRSTESERKANIEFYFTCCIDTKQTSKQLAEVLEKIARKK</sequence>
<dbReference type="GO" id="GO:0003924">
    <property type="term" value="F:GTPase activity"/>
    <property type="evidence" value="ECO:0007669"/>
    <property type="project" value="InterPro"/>
</dbReference>
<dbReference type="InterPro" id="IPR027417">
    <property type="entry name" value="P-loop_NTPase"/>
</dbReference>
<dbReference type="GO" id="GO:0046872">
    <property type="term" value="F:metal ion binding"/>
    <property type="evidence" value="ECO:0007669"/>
    <property type="project" value="UniProtKB-KW"/>
</dbReference>
<feature type="binding site" evidence="4">
    <location>
        <begin position="386"/>
        <end position="387"/>
    </location>
    <ligand>
        <name>GTP</name>
        <dbReference type="ChEBI" id="CHEBI:37565"/>
    </ligand>
</feature>
<feature type="region of interest" description="Disordered" evidence="6">
    <location>
        <begin position="231"/>
        <end position="258"/>
    </location>
</feature>
<keyword evidence="5" id="KW-0479">Metal-binding</keyword>
<dbReference type="WBParaSite" id="jg10811">
    <property type="protein sequence ID" value="jg10811"/>
    <property type="gene ID" value="jg10811"/>
</dbReference>
<keyword evidence="2 4" id="KW-0342">GTP-binding</keyword>
<dbReference type="Proteomes" id="UP000887574">
    <property type="component" value="Unplaced"/>
</dbReference>
<keyword evidence="1 4" id="KW-0547">Nucleotide-binding</keyword>
<evidence type="ECO:0000256" key="3">
    <source>
        <dbReference type="ARBA" id="ARBA00023224"/>
    </source>
</evidence>
<evidence type="ECO:0000256" key="6">
    <source>
        <dbReference type="SAM" id="MobiDB-lite"/>
    </source>
</evidence>
<name>A0A915CMZ0_9BILA</name>
<keyword evidence="8" id="KW-1185">Reference proteome</keyword>
<dbReference type="GO" id="GO:0031683">
    <property type="term" value="F:G-protein beta/gamma-subunit complex binding"/>
    <property type="evidence" value="ECO:0007669"/>
    <property type="project" value="InterPro"/>
</dbReference>
<evidence type="ECO:0000256" key="5">
    <source>
        <dbReference type="PIRSR" id="PIRSR601019-2"/>
    </source>
</evidence>
<dbReference type="Gene3D" id="1.10.400.10">
    <property type="entry name" value="GI Alpha 1, domain 2-like"/>
    <property type="match status" value="1"/>
</dbReference>
<feature type="compositionally biased region" description="Basic and acidic residues" evidence="6">
    <location>
        <begin position="231"/>
        <end position="248"/>
    </location>
</feature>
<evidence type="ECO:0000256" key="7">
    <source>
        <dbReference type="SAM" id="Phobius"/>
    </source>
</evidence>
<dbReference type="PANTHER" id="PTHR10218:SF210">
    <property type="entry name" value="GUANINE NUCLEOTIDE-BINDING PROTEIN ALPHA-13 SUBUNIT"/>
    <property type="match status" value="1"/>
</dbReference>
<feature type="binding site" evidence="4">
    <location>
        <begin position="280"/>
        <end position="285"/>
    </location>
    <ligand>
        <name>GTP</name>
        <dbReference type="ChEBI" id="CHEBI:37565"/>
    </ligand>
</feature>
<dbReference type="PANTHER" id="PTHR10218">
    <property type="entry name" value="GTP-BINDING PROTEIN ALPHA SUBUNIT"/>
    <property type="match status" value="1"/>
</dbReference>
<proteinExistence type="predicted"/>
<dbReference type="Pfam" id="PF00503">
    <property type="entry name" value="G-alpha"/>
    <property type="match status" value="1"/>
</dbReference>
<dbReference type="SUPFAM" id="SSF47895">
    <property type="entry name" value="Transducin (alpha subunit), insertion domain"/>
    <property type="match status" value="1"/>
</dbReference>
<evidence type="ECO:0000256" key="2">
    <source>
        <dbReference type="ARBA" id="ARBA00023134"/>
    </source>
</evidence>
<keyword evidence="7" id="KW-0812">Transmembrane</keyword>
<dbReference type="PROSITE" id="PS51882">
    <property type="entry name" value="G_ALPHA"/>
    <property type="match status" value="1"/>
</dbReference>